<accession>A0A562BFW9</accession>
<evidence type="ECO:0000256" key="15">
    <source>
        <dbReference type="SAM" id="MobiDB-lite"/>
    </source>
</evidence>
<keyword evidence="6 14" id="KW-0597">Phosphoprotein</keyword>
<gene>
    <name evidence="19" type="ORF">L602_002900000040</name>
</gene>
<keyword evidence="12" id="KW-0902">Two-component regulatory system</keyword>
<protein>
    <recommendedName>
        <fullName evidence="3">histidine kinase</fullName>
        <ecNumber evidence="3">2.7.13.3</ecNumber>
    </recommendedName>
</protein>
<evidence type="ECO:0000313" key="20">
    <source>
        <dbReference type="Proteomes" id="UP000318141"/>
    </source>
</evidence>
<feature type="compositionally biased region" description="Low complexity" evidence="15">
    <location>
        <begin position="586"/>
        <end position="607"/>
    </location>
</feature>
<evidence type="ECO:0000256" key="2">
    <source>
        <dbReference type="ARBA" id="ARBA00004429"/>
    </source>
</evidence>
<evidence type="ECO:0000256" key="9">
    <source>
        <dbReference type="ARBA" id="ARBA00022777"/>
    </source>
</evidence>
<keyword evidence="4" id="KW-1003">Cell membrane</keyword>
<dbReference type="InterPro" id="IPR036641">
    <property type="entry name" value="HPT_dom_sf"/>
</dbReference>
<evidence type="ECO:0000256" key="1">
    <source>
        <dbReference type="ARBA" id="ARBA00000085"/>
    </source>
</evidence>
<dbReference type="SUPFAM" id="SSF52172">
    <property type="entry name" value="CheY-like"/>
    <property type="match status" value="1"/>
</dbReference>
<evidence type="ECO:0000256" key="10">
    <source>
        <dbReference type="ARBA" id="ARBA00022840"/>
    </source>
</evidence>
<dbReference type="CDD" id="cd17546">
    <property type="entry name" value="REC_hyHK_CKI1_RcsC-like"/>
    <property type="match status" value="1"/>
</dbReference>
<evidence type="ECO:0000256" key="3">
    <source>
        <dbReference type="ARBA" id="ARBA00012438"/>
    </source>
</evidence>
<dbReference type="AlphaFoldDB" id="A0A562BFW9"/>
<dbReference type="GO" id="GO:0005886">
    <property type="term" value="C:plasma membrane"/>
    <property type="evidence" value="ECO:0007669"/>
    <property type="project" value="UniProtKB-SubCell"/>
</dbReference>
<dbReference type="InterPro" id="IPR008207">
    <property type="entry name" value="Sig_transdc_His_kin_Hpt_dom"/>
</dbReference>
<comment type="caution">
    <text evidence="19">The sequence shown here is derived from an EMBL/GenBank/DDBJ whole genome shotgun (WGS) entry which is preliminary data.</text>
</comment>
<evidence type="ECO:0000256" key="12">
    <source>
        <dbReference type="ARBA" id="ARBA00023012"/>
    </source>
</evidence>
<feature type="compositionally biased region" description="Pro residues" evidence="15">
    <location>
        <begin position="559"/>
        <end position="570"/>
    </location>
</feature>
<dbReference type="Proteomes" id="UP000318141">
    <property type="component" value="Unassembled WGS sequence"/>
</dbReference>
<dbReference type="CDD" id="cd16922">
    <property type="entry name" value="HATPase_EvgS-ArcB-TorS-like"/>
    <property type="match status" value="1"/>
</dbReference>
<evidence type="ECO:0000313" key="19">
    <source>
        <dbReference type="EMBL" id="TWG84065.1"/>
    </source>
</evidence>
<dbReference type="InterPro" id="IPR003661">
    <property type="entry name" value="HisK_dim/P_dom"/>
</dbReference>
<evidence type="ECO:0000256" key="5">
    <source>
        <dbReference type="ARBA" id="ARBA00022519"/>
    </source>
</evidence>
<dbReference type="InterPro" id="IPR036097">
    <property type="entry name" value="HisK_dim/P_sf"/>
</dbReference>
<dbReference type="Pfam" id="PF00072">
    <property type="entry name" value="Response_reg"/>
    <property type="match status" value="1"/>
</dbReference>
<dbReference type="PROSITE" id="PS50110">
    <property type="entry name" value="RESPONSE_REGULATORY"/>
    <property type="match status" value="1"/>
</dbReference>
<feature type="region of interest" description="Disordered" evidence="15">
    <location>
        <begin position="497"/>
        <end position="614"/>
    </location>
</feature>
<proteinExistence type="predicted"/>
<dbReference type="PRINTS" id="PR00344">
    <property type="entry name" value="BCTRLSENSOR"/>
</dbReference>
<evidence type="ECO:0000256" key="8">
    <source>
        <dbReference type="ARBA" id="ARBA00022692"/>
    </source>
</evidence>
<dbReference type="SMART" id="SM00388">
    <property type="entry name" value="HisKA"/>
    <property type="match status" value="1"/>
</dbReference>
<comment type="catalytic activity">
    <reaction evidence="1">
        <text>ATP + protein L-histidine = ADP + protein N-phospho-L-histidine.</text>
        <dbReference type="EC" id="2.7.13.3"/>
    </reaction>
</comment>
<evidence type="ECO:0000256" key="7">
    <source>
        <dbReference type="ARBA" id="ARBA00022679"/>
    </source>
</evidence>
<dbReference type="Gene3D" id="3.40.50.2300">
    <property type="match status" value="1"/>
</dbReference>
<keyword evidence="11 16" id="KW-1133">Transmembrane helix</keyword>
<dbReference type="PANTHER" id="PTHR43047">
    <property type="entry name" value="TWO-COMPONENT HISTIDINE PROTEIN KINASE"/>
    <property type="match status" value="1"/>
</dbReference>
<feature type="domain" description="Response regulatory" evidence="18">
    <location>
        <begin position="368"/>
        <end position="489"/>
    </location>
</feature>
<feature type="transmembrane region" description="Helical" evidence="16">
    <location>
        <begin position="30"/>
        <end position="52"/>
    </location>
</feature>
<reference evidence="19 20" key="1">
    <citation type="submission" date="2019-07" db="EMBL/GenBank/DDBJ databases">
        <title>Genome sequencing of lignin-degrading bacterial isolates.</title>
        <authorList>
            <person name="Gladden J."/>
        </authorList>
    </citation>
    <scope>NUCLEOTIDE SEQUENCE [LARGE SCALE GENOMIC DNA]</scope>
    <source>
        <strain evidence="19 20">J11</strain>
    </source>
</reference>
<dbReference type="SMART" id="SM00387">
    <property type="entry name" value="HATPase_c"/>
    <property type="match status" value="1"/>
</dbReference>
<organism evidence="19 20">
    <name type="scientific">Cupriavidus gilardii J11</name>
    <dbReference type="NCBI Taxonomy" id="936133"/>
    <lineage>
        <taxon>Bacteria</taxon>
        <taxon>Pseudomonadati</taxon>
        <taxon>Pseudomonadota</taxon>
        <taxon>Betaproteobacteria</taxon>
        <taxon>Burkholderiales</taxon>
        <taxon>Burkholderiaceae</taxon>
        <taxon>Cupriavidus</taxon>
    </lineage>
</organism>
<dbReference type="EC" id="2.7.13.3" evidence="3"/>
<dbReference type="SUPFAM" id="SSF55874">
    <property type="entry name" value="ATPase domain of HSP90 chaperone/DNA topoisomerase II/histidine kinase"/>
    <property type="match status" value="1"/>
</dbReference>
<dbReference type="InterPro" id="IPR001789">
    <property type="entry name" value="Sig_transdc_resp-reg_receiver"/>
</dbReference>
<dbReference type="SMART" id="SM00448">
    <property type="entry name" value="REC"/>
    <property type="match status" value="1"/>
</dbReference>
<keyword evidence="7" id="KW-0808">Transferase</keyword>
<keyword evidence="13 16" id="KW-0472">Membrane</keyword>
<dbReference type="InterPro" id="IPR005467">
    <property type="entry name" value="His_kinase_dom"/>
</dbReference>
<dbReference type="InterPro" id="IPR003594">
    <property type="entry name" value="HATPase_dom"/>
</dbReference>
<dbReference type="SUPFAM" id="SSF47384">
    <property type="entry name" value="Homodimeric domain of signal transducing histidine kinase"/>
    <property type="match status" value="1"/>
</dbReference>
<dbReference type="Gene3D" id="1.10.287.130">
    <property type="match status" value="1"/>
</dbReference>
<evidence type="ECO:0000259" key="17">
    <source>
        <dbReference type="PROSITE" id="PS50109"/>
    </source>
</evidence>
<evidence type="ECO:0000256" key="16">
    <source>
        <dbReference type="SAM" id="Phobius"/>
    </source>
</evidence>
<keyword evidence="9 19" id="KW-0418">Kinase</keyword>
<sequence length="707" mass="75313">MIPSPLLVEYRERWTAAGAAAGSERRSRGWVVGCWFSLIVWSAALSACVVGLRRHVRRMSRTARALHRRLGAIRTAMRALATARRKAAAVVPAPAPTADRPLPDPAQAGERLGMVATLCHEIRTPMHAVIGILELLMHKTAIRGETRYYIGTAHECAKSLITLVGDVLDMAKLEAGRLEIRPEVVQLPTLMRQLVHAFRPLAVSQHLRIRVRLGVLRGRRHRVDPQRLRQIVGNLLSNAIKYSHHGEIVVKLESTGDGVHGESIRIVVQDQGPGIDALQMPRLFEPFFRASGDGGASGTGLGLSISRQLARQMGGELEIVSTPGAGTTAIVTLVLPCAAGAGRAARAEARHAMPRRCAIPLALRRGYCALVVDDHPAGRMLLARQLGHLAVDAVCAGDGAEALALCASRDGGFDVVITDCNMPGMDGFELTRRLRQQERALGRVRVPVLGYSADARQQNLERALMAGMDDCLFKPIDLDSLARVLHRWLREMPACASRQSMPPAFARTPLPGVGPRSRVSGEAPVNPQPPPQAPPRACIDDTVPVHCSSASGVPDVSKPDPPVEADPPGDPQEAAACVDRQTPPVGAVTAPDPDTAAAATSSGPSSAKQPAPSAIPTDAAIREALLAGNASDLAAMRAAFDARDWRAMRSIAHRLKGATRLASAHAAAACCEAVEAACRCRDADAAAEAIASLTQRLDELAIGEIRF</sequence>
<keyword evidence="10" id="KW-0547">Nucleotide-binding</keyword>
<feature type="modified residue" description="4-aspartylphosphate" evidence="14">
    <location>
        <position position="419"/>
    </location>
</feature>
<evidence type="ECO:0000256" key="11">
    <source>
        <dbReference type="ARBA" id="ARBA00022989"/>
    </source>
</evidence>
<name>A0A562BFW9_9BURK</name>
<evidence type="ECO:0000256" key="4">
    <source>
        <dbReference type="ARBA" id="ARBA00022475"/>
    </source>
</evidence>
<keyword evidence="20" id="KW-1185">Reference proteome</keyword>
<keyword evidence="10" id="KW-0067">ATP-binding</keyword>
<dbReference type="InterPro" id="IPR004358">
    <property type="entry name" value="Sig_transdc_His_kin-like_C"/>
</dbReference>
<feature type="domain" description="Histidine kinase" evidence="17">
    <location>
        <begin position="117"/>
        <end position="337"/>
    </location>
</feature>
<evidence type="ECO:0000256" key="14">
    <source>
        <dbReference type="PROSITE-ProRule" id="PRU00169"/>
    </source>
</evidence>
<dbReference type="Gene3D" id="3.30.565.10">
    <property type="entry name" value="Histidine kinase-like ATPase, C-terminal domain"/>
    <property type="match status" value="1"/>
</dbReference>
<evidence type="ECO:0000259" key="18">
    <source>
        <dbReference type="PROSITE" id="PS50110"/>
    </source>
</evidence>
<dbReference type="InterPro" id="IPR036890">
    <property type="entry name" value="HATPase_C_sf"/>
</dbReference>
<dbReference type="GO" id="GO:0000155">
    <property type="term" value="F:phosphorelay sensor kinase activity"/>
    <property type="evidence" value="ECO:0007669"/>
    <property type="project" value="InterPro"/>
</dbReference>
<dbReference type="InterPro" id="IPR011006">
    <property type="entry name" value="CheY-like_superfamily"/>
</dbReference>
<dbReference type="PROSITE" id="PS50109">
    <property type="entry name" value="HIS_KIN"/>
    <property type="match status" value="1"/>
</dbReference>
<dbReference type="Pfam" id="PF00512">
    <property type="entry name" value="HisKA"/>
    <property type="match status" value="1"/>
</dbReference>
<dbReference type="EMBL" id="VLJN01000022">
    <property type="protein sequence ID" value="TWG84065.1"/>
    <property type="molecule type" value="Genomic_DNA"/>
</dbReference>
<dbReference type="Pfam" id="PF02518">
    <property type="entry name" value="HATPase_c"/>
    <property type="match status" value="1"/>
</dbReference>
<comment type="subcellular location">
    <subcellularLocation>
        <location evidence="2">Cell inner membrane</location>
        <topology evidence="2">Multi-pass membrane protein</topology>
    </subcellularLocation>
</comment>
<dbReference type="Gene3D" id="1.20.120.160">
    <property type="entry name" value="HPT domain"/>
    <property type="match status" value="1"/>
</dbReference>
<evidence type="ECO:0000256" key="13">
    <source>
        <dbReference type="ARBA" id="ARBA00023136"/>
    </source>
</evidence>
<keyword evidence="5" id="KW-0997">Cell inner membrane</keyword>
<evidence type="ECO:0000256" key="6">
    <source>
        <dbReference type="ARBA" id="ARBA00022553"/>
    </source>
</evidence>
<dbReference type="Pfam" id="PF01627">
    <property type="entry name" value="Hpt"/>
    <property type="match status" value="1"/>
</dbReference>
<dbReference type="SUPFAM" id="SSF47226">
    <property type="entry name" value="Histidine-containing phosphotransfer domain, HPT domain"/>
    <property type="match status" value="1"/>
</dbReference>
<dbReference type="CDD" id="cd00082">
    <property type="entry name" value="HisKA"/>
    <property type="match status" value="1"/>
</dbReference>
<keyword evidence="8 16" id="KW-0812">Transmembrane</keyword>